<protein>
    <submittedName>
        <fullName evidence="1">Uncharacterized protein</fullName>
    </submittedName>
</protein>
<evidence type="ECO:0000313" key="1">
    <source>
        <dbReference type="EMBL" id="KAI8551321.1"/>
    </source>
</evidence>
<organism evidence="1 2">
    <name type="scientific">Rhododendron molle</name>
    <name type="common">Chinese azalea</name>
    <name type="synonym">Azalea mollis</name>
    <dbReference type="NCBI Taxonomy" id="49168"/>
    <lineage>
        <taxon>Eukaryota</taxon>
        <taxon>Viridiplantae</taxon>
        <taxon>Streptophyta</taxon>
        <taxon>Embryophyta</taxon>
        <taxon>Tracheophyta</taxon>
        <taxon>Spermatophyta</taxon>
        <taxon>Magnoliopsida</taxon>
        <taxon>eudicotyledons</taxon>
        <taxon>Gunneridae</taxon>
        <taxon>Pentapetalae</taxon>
        <taxon>asterids</taxon>
        <taxon>Ericales</taxon>
        <taxon>Ericaceae</taxon>
        <taxon>Ericoideae</taxon>
        <taxon>Rhodoreae</taxon>
        <taxon>Rhododendron</taxon>
    </lineage>
</organism>
<gene>
    <name evidence="1" type="ORF">RHMOL_Rhmol06G0177200</name>
</gene>
<name>A0ACC0NDK1_RHOML</name>
<keyword evidence="2" id="KW-1185">Reference proteome</keyword>
<comment type="caution">
    <text evidence="1">The sequence shown here is derived from an EMBL/GenBank/DDBJ whole genome shotgun (WGS) entry which is preliminary data.</text>
</comment>
<reference evidence="1" key="1">
    <citation type="submission" date="2022-02" db="EMBL/GenBank/DDBJ databases">
        <title>Plant Genome Project.</title>
        <authorList>
            <person name="Zhang R.-G."/>
        </authorList>
    </citation>
    <scope>NUCLEOTIDE SEQUENCE</scope>
    <source>
        <strain evidence="1">AT1</strain>
    </source>
</reference>
<proteinExistence type="predicted"/>
<dbReference type="EMBL" id="CM046393">
    <property type="protein sequence ID" value="KAI8551321.1"/>
    <property type="molecule type" value="Genomic_DNA"/>
</dbReference>
<sequence length="1044" mass="114444">MGLLLPPSFFLALLMHFAVLLLVPSVPDSMRGNETDRLALLAFKAEITSDPLGTLNSWNESVHFCQWVGVTCGHRHQRVTELILDHAKLTGPISPHIGNLSFLVRSKLRNNNLSHNIPQQIGNLRRLNLLSLLNNSFTGEIPANISCCSNLIALEFTYNRLTGKIPTELGHLSKLQGLHIAENNLTGGVPATIGNLSSLTIFYISFNNNIGGNIPDDLGRLTNLELFASAENGLVGTIPSSLFNISSIMQFDIGGNQIRGILPSNLGSYLPNLEFFGIDDNLLIGSIPSSISNSTNLRYLGVAVNYFTGKMPAFDKVRNLWRLVAYSNHLGTGEADDLSFLSSLINATDLDWLGLSENGFGGVFPKVITNFSIRLSHIDLGDNNLYGSIPKGIRNLVNLQLFTIGNNHLTGNIPVDFDKLQRLNILSLEGNRFYGNIPSSLGNLSTLLTLDLSKNNLHGSIPSSLSKCQMLQRLLLDKNSLSSTIPKEVPKEVFSLASLIYLDLSHNNLSGFAPLEIGDLKNLDTLNVSDNMLIGNIPSTHGSCVQLVSLNLKGNKFWGALPSILSQLRGLEEVDISKNDFSGKIPNYFESFIFLKKLNISFNDFEGAIPKRGIFTNATAISLEGNKKLCGGILDLKLRSCQSKGFERKKFTQVVKLVLPSSFGLVCLFVMMYFVYLRWFKKRIEVPSFGFFGHSFAKLSYGSLVKVTNGFSPTNLIGMGSFGSVYKGILDLDQGEKLVAVKVLNLQFPGATKSFIAECKALRSIRHRNLVNVITACSSIDYKGDDFKALVYEFMVNGSLEEWLHPNEKEDDVHDKLRSLNLLQRLNIAFDIASALFYLHHHGSETIVHCDLKPSNVLLDNDMVGQVSDFGLARFLVDATCNSSANQSSSIGLRGSSGYAAPEYGMGNQVSTSGDMYSFGILLLEMFTGKRPTDTMFKDSLTLHNFVEMAMAEQVANIADPTLFQQVAMGETSSSINSSQNQTPASIHEVQECLTSILKVGIACSEELPRDRPDIKEIISQLHVIKNTLVGVGVHGGMRARIAA</sequence>
<evidence type="ECO:0000313" key="2">
    <source>
        <dbReference type="Proteomes" id="UP001062846"/>
    </source>
</evidence>
<dbReference type="Proteomes" id="UP001062846">
    <property type="component" value="Chromosome 6"/>
</dbReference>
<accession>A0ACC0NDK1</accession>